<accession>F2JW85</accession>
<keyword evidence="5" id="KW-0812">Transmembrane</keyword>
<proteinExistence type="inferred from homology"/>
<dbReference type="PANTHER" id="PTHR30386">
    <property type="entry name" value="MEMBRANE FUSION SUBUNIT OF EMRAB-TOLC MULTIDRUG EFFLUX PUMP"/>
    <property type="match status" value="1"/>
</dbReference>
<keyword evidence="5" id="KW-1133">Transmembrane helix</keyword>
<feature type="transmembrane region" description="Helical" evidence="5">
    <location>
        <begin position="36"/>
        <end position="55"/>
    </location>
</feature>
<feature type="coiled-coil region" evidence="3">
    <location>
        <begin position="104"/>
        <end position="131"/>
    </location>
</feature>
<dbReference type="GO" id="GO:0030313">
    <property type="term" value="C:cell envelope"/>
    <property type="evidence" value="ECO:0007669"/>
    <property type="project" value="UniProtKB-SubCell"/>
</dbReference>
<protein>
    <submittedName>
        <fullName evidence="8">Secretion protein HlyD family protein</fullName>
    </submittedName>
</protein>
<dbReference type="PANTHER" id="PTHR30386:SF19">
    <property type="entry name" value="MULTIDRUG EXPORT PROTEIN EMRA-RELATED"/>
    <property type="match status" value="1"/>
</dbReference>
<evidence type="ECO:0000256" key="5">
    <source>
        <dbReference type="SAM" id="Phobius"/>
    </source>
</evidence>
<dbReference type="KEGG" id="mme:Marme_0169"/>
<dbReference type="PRINTS" id="PR01490">
    <property type="entry name" value="RTXTOXIND"/>
</dbReference>
<feature type="domain" description="YknX-like beta-barrel" evidence="7">
    <location>
        <begin position="266"/>
        <end position="354"/>
    </location>
</feature>
<sequence>MSKVQPLEAQSEAATEMASSHERGTPVSSSSWKRKGLLFGVPLLAVLLASAVYLMSGRYVETENAYVQANITPITTQISGKVQQLAVKENQVVKKGALLFSLDAKTYQVAVKKAEAQLQQVKIDLRSEKAAYDEKLAEVTLAKSRFEFNKRDQMRQENLRNQHFISDAQLDSSAQATTVSQLKIQTLQKDLRRLREALGGDIKQPIELHPTYLAAKAVLEQARLNVERANVTAPADGVVSKLPKVGEYLAPGSTAMVLVGNKNLWVEANYTEKDLTFVQPGQDVEIKVDTYPGVTWKGTVDSISPATGSEFSVIPAENATGNWVKVAQRLPVRIHIKPQNGLPQLRAGMSSEVSIDTQHQRQLFGATL</sequence>
<dbReference type="Gene3D" id="2.40.30.170">
    <property type="match status" value="1"/>
</dbReference>
<dbReference type="Pfam" id="PF25990">
    <property type="entry name" value="Beta-barrel_YknX"/>
    <property type="match status" value="1"/>
</dbReference>
<keyword evidence="5" id="KW-0472">Membrane</keyword>
<dbReference type="SUPFAM" id="SSF111369">
    <property type="entry name" value="HlyD-like secretion proteins"/>
    <property type="match status" value="1"/>
</dbReference>
<evidence type="ECO:0000313" key="9">
    <source>
        <dbReference type="Proteomes" id="UP000001062"/>
    </source>
</evidence>
<name>F2JW85_MARM1</name>
<keyword evidence="9" id="KW-1185">Reference proteome</keyword>
<dbReference type="InterPro" id="IPR050739">
    <property type="entry name" value="MFP"/>
</dbReference>
<evidence type="ECO:0000259" key="6">
    <source>
        <dbReference type="Pfam" id="PF25917"/>
    </source>
</evidence>
<dbReference type="EMBL" id="CP002583">
    <property type="protein sequence ID" value="ADZ89473.1"/>
    <property type="molecule type" value="Genomic_DNA"/>
</dbReference>
<evidence type="ECO:0000256" key="1">
    <source>
        <dbReference type="ARBA" id="ARBA00004196"/>
    </source>
</evidence>
<dbReference type="eggNOG" id="COG1566">
    <property type="taxonomic scope" value="Bacteria"/>
</dbReference>
<dbReference type="GO" id="GO:0055085">
    <property type="term" value="P:transmembrane transport"/>
    <property type="evidence" value="ECO:0007669"/>
    <property type="project" value="InterPro"/>
</dbReference>
<dbReference type="Gene3D" id="2.40.50.100">
    <property type="match status" value="1"/>
</dbReference>
<dbReference type="AlphaFoldDB" id="F2JW85"/>
<reference evidence="8 9" key="1">
    <citation type="journal article" date="2012" name="Stand. Genomic Sci.">
        <title>Complete genome sequence of the melanogenic marine bacterium Marinomonas mediterranea type strain (MMB-1(T)).</title>
        <authorList>
            <person name="Lucas-Elio P."/>
            <person name="Goodwin L."/>
            <person name="Woyke T."/>
            <person name="Pitluck S."/>
            <person name="Nolan M."/>
            <person name="Kyrpides N.C."/>
            <person name="Detter J.C."/>
            <person name="Copeland A."/>
            <person name="Teshima H."/>
            <person name="Bruce D."/>
            <person name="Detter C."/>
            <person name="Tapia R."/>
            <person name="Han S."/>
            <person name="Land M.L."/>
            <person name="Ivanova N."/>
            <person name="Mikhailova N."/>
            <person name="Johnston A.W."/>
            <person name="Sanchez-Amat A."/>
        </authorList>
    </citation>
    <scope>NUCLEOTIDE SEQUENCE [LARGE SCALE GENOMIC DNA]</scope>
    <source>
        <strain evidence="9">ATCC 700492 / JCM 21426 / NBRC 103028 / MMB-1</strain>
    </source>
</reference>
<dbReference type="RefSeq" id="WP_013659380.1">
    <property type="nucleotide sequence ID" value="NC_015276.1"/>
</dbReference>
<evidence type="ECO:0000256" key="2">
    <source>
        <dbReference type="ARBA" id="ARBA00009477"/>
    </source>
</evidence>
<dbReference type="HOGENOM" id="CLU_018816_15_1_6"/>
<dbReference type="Proteomes" id="UP000001062">
    <property type="component" value="Chromosome"/>
</dbReference>
<evidence type="ECO:0000313" key="8">
    <source>
        <dbReference type="EMBL" id="ADZ89473.1"/>
    </source>
</evidence>
<keyword evidence="3" id="KW-0175">Coiled coil</keyword>
<dbReference type="STRING" id="717774.Marme_0169"/>
<evidence type="ECO:0000259" key="7">
    <source>
        <dbReference type="Pfam" id="PF25990"/>
    </source>
</evidence>
<organism evidence="8 9">
    <name type="scientific">Marinomonas mediterranea (strain ATCC 700492 / JCM 21426 / NBRC 103028 / MMB-1)</name>
    <dbReference type="NCBI Taxonomy" id="717774"/>
    <lineage>
        <taxon>Bacteria</taxon>
        <taxon>Pseudomonadati</taxon>
        <taxon>Pseudomonadota</taxon>
        <taxon>Gammaproteobacteria</taxon>
        <taxon>Oceanospirillales</taxon>
        <taxon>Oceanospirillaceae</taxon>
        <taxon>Marinomonas</taxon>
    </lineage>
</organism>
<dbReference type="InterPro" id="IPR058636">
    <property type="entry name" value="Beta-barrel_YknX"/>
</dbReference>
<dbReference type="PATRIC" id="fig|717774.3.peg.173"/>
<feature type="domain" description="Multidrug resistance protein MdtA-like barrel-sandwich hybrid" evidence="6">
    <location>
        <begin position="73"/>
        <end position="259"/>
    </location>
</feature>
<dbReference type="InterPro" id="IPR058625">
    <property type="entry name" value="MdtA-like_BSH"/>
</dbReference>
<evidence type="ECO:0000256" key="4">
    <source>
        <dbReference type="SAM" id="MobiDB-lite"/>
    </source>
</evidence>
<feature type="region of interest" description="Disordered" evidence="4">
    <location>
        <begin position="1"/>
        <end position="31"/>
    </location>
</feature>
<evidence type="ECO:0000256" key="3">
    <source>
        <dbReference type="SAM" id="Coils"/>
    </source>
</evidence>
<comment type="subcellular location">
    <subcellularLocation>
        <location evidence="1">Cell envelope</location>
    </subcellularLocation>
</comment>
<comment type="similarity">
    <text evidence="2">Belongs to the membrane fusion protein (MFP) (TC 8.A.1) family.</text>
</comment>
<dbReference type="Pfam" id="PF25917">
    <property type="entry name" value="BSH_RND"/>
    <property type="match status" value="1"/>
</dbReference>
<gene>
    <name evidence="8" type="ordered locus">Marme_0169</name>
</gene>